<protein>
    <submittedName>
        <fullName evidence="1">Uncharacterized protein</fullName>
    </submittedName>
</protein>
<accession>A0A2P2QWU6</accession>
<dbReference type="AlphaFoldDB" id="A0A2P2QWU6"/>
<name>A0A2P2QWU6_RHIMU</name>
<proteinExistence type="predicted"/>
<reference evidence="1" key="1">
    <citation type="submission" date="2018-02" db="EMBL/GenBank/DDBJ databases">
        <title>Rhizophora mucronata_Transcriptome.</title>
        <authorList>
            <person name="Meera S.P."/>
            <person name="Sreeshan A."/>
            <person name="Augustine A."/>
        </authorList>
    </citation>
    <scope>NUCLEOTIDE SEQUENCE</scope>
    <source>
        <tissue evidence="1">Leaf</tissue>
    </source>
</reference>
<evidence type="ECO:0000313" key="1">
    <source>
        <dbReference type="EMBL" id="MBX71479.1"/>
    </source>
</evidence>
<sequence>MKSKEKIGKKIYWNCETCVLKLSHMPAVMVSDVVNVFVSVMLEQNIFSSPVTAHL</sequence>
<organism evidence="1">
    <name type="scientific">Rhizophora mucronata</name>
    <name type="common">Asiatic mangrove</name>
    <dbReference type="NCBI Taxonomy" id="61149"/>
    <lineage>
        <taxon>Eukaryota</taxon>
        <taxon>Viridiplantae</taxon>
        <taxon>Streptophyta</taxon>
        <taxon>Embryophyta</taxon>
        <taxon>Tracheophyta</taxon>
        <taxon>Spermatophyta</taxon>
        <taxon>Magnoliopsida</taxon>
        <taxon>eudicotyledons</taxon>
        <taxon>Gunneridae</taxon>
        <taxon>Pentapetalae</taxon>
        <taxon>rosids</taxon>
        <taxon>fabids</taxon>
        <taxon>Malpighiales</taxon>
        <taxon>Rhizophoraceae</taxon>
        <taxon>Rhizophora</taxon>
    </lineage>
</organism>
<dbReference type="EMBL" id="GGEC01090995">
    <property type="protein sequence ID" value="MBX71479.1"/>
    <property type="molecule type" value="Transcribed_RNA"/>
</dbReference>